<evidence type="ECO:0000256" key="2">
    <source>
        <dbReference type="ARBA" id="ARBA00007131"/>
    </source>
</evidence>
<dbReference type="SUPFAM" id="SSF52518">
    <property type="entry name" value="Thiamin diphosphate-binding fold (THDP-binding)"/>
    <property type="match status" value="1"/>
</dbReference>
<dbReference type="RefSeq" id="WP_090091483.1">
    <property type="nucleotide sequence ID" value="NZ_FOMG01000014.1"/>
</dbReference>
<proteinExistence type="inferred from homology"/>
<keyword evidence="6" id="KW-1185">Reference proteome</keyword>
<dbReference type="STRING" id="119641.SAMN05421842_11426"/>
<dbReference type="CDD" id="cd02012">
    <property type="entry name" value="TPP_TK"/>
    <property type="match status" value="1"/>
</dbReference>
<comment type="cofactor">
    <cofactor evidence="1">
        <name>thiamine diphosphate</name>
        <dbReference type="ChEBI" id="CHEBI:58937"/>
    </cofactor>
</comment>
<dbReference type="EMBL" id="FOMG01000014">
    <property type="protein sequence ID" value="SFC93637.1"/>
    <property type="molecule type" value="Genomic_DNA"/>
</dbReference>
<comment type="similarity">
    <text evidence="2">Belongs to the transketolase family.</text>
</comment>
<name>A0A1I1N7P6_9CLOT</name>
<dbReference type="PANTHER" id="PTHR47514">
    <property type="entry name" value="TRANSKETOLASE N-TERMINAL SECTION-RELATED"/>
    <property type="match status" value="1"/>
</dbReference>
<organism evidence="5 6">
    <name type="scientific">Clostridium uliginosum</name>
    <dbReference type="NCBI Taxonomy" id="119641"/>
    <lineage>
        <taxon>Bacteria</taxon>
        <taxon>Bacillati</taxon>
        <taxon>Bacillota</taxon>
        <taxon>Clostridia</taxon>
        <taxon>Eubacteriales</taxon>
        <taxon>Clostridiaceae</taxon>
        <taxon>Clostridium</taxon>
    </lineage>
</organism>
<protein>
    <submittedName>
        <fullName evidence="5">Transketolase</fullName>
    </submittedName>
</protein>
<dbReference type="AlphaFoldDB" id="A0A1I1N7P6"/>
<dbReference type="OrthoDB" id="8732661at2"/>
<evidence type="ECO:0000259" key="4">
    <source>
        <dbReference type="Pfam" id="PF00456"/>
    </source>
</evidence>
<reference evidence="5 6" key="1">
    <citation type="submission" date="2016-10" db="EMBL/GenBank/DDBJ databases">
        <authorList>
            <person name="de Groot N.N."/>
        </authorList>
    </citation>
    <scope>NUCLEOTIDE SEQUENCE [LARGE SCALE GENOMIC DNA]</scope>
    <source>
        <strain evidence="5 6">DSM 12992</strain>
    </source>
</reference>
<evidence type="ECO:0000256" key="1">
    <source>
        <dbReference type="ARBA" id="ARBA00001964"/>
    </source>
</evidence>
<evidence type="ECO:0000313" key="5">
    <source>
        <dbReference type="EMBL" id="SFC93637.1"/>
    </source>
</evidence>
<keyword evidence="3" id="KW-0786">Thiamine pyrophosphate</keyword>
<dbReference type="Gene3D" id="3.40.50.970">
    <property type="match status" value="1"/>
</dbReference>
<gene>
    <name evidence="5" type="ORF">SAMN05421842_11426</name>
</gene>
<evidence type="ECO:0000313" key="6">
    <source>
        <dbReference type="Proteomes" id="UP000199263"/>
    </source>
</evidence>
<dbReference type="Pfam" id="PF00456">
    <property type="entry name" value="Transketolase_N"/>
    <property type="match status" value="1"/>
</dbReference>
<dbReference type="InterPro" id="IPR029061">
    <property type="entry name" value="THDP-binding"/>
</dbReference>
<feature type="domain" description="Transketolase N-terminal" evidence="4">
    <location>
        <begin position="13"/>
        <end position="267"/>
    </location>
</feature>
<evidence type="ECO:0000256" key="3">
    <source>
        <dbReference type="ARBA" id="ARBA00023052"/>
    </source>
</evidence>
<dbReference type="PANTHER" id="PTHR47514:SF1">
    <property type="entry name" value="TRANSKETOLASE N-TERMINAL SECTION-RELATED"/>
    <property type="match status" value="1"/>
</dbReference>
<sequence length="273" mass="30244">MKREEVNFLNERCKEVRKLILKEIHSVGKGHYGGSLSIVEILVLLYNKEMNIDVSNPKMEGRDRLVLSKGHAGPALYATLADKGYITKKELLTLNKENTNLPSHCDMNKTNGIDMTTGSLGQGISCAVGMAKASKIKKDNSYIYCIVGDGECEEGQVWEAALAASNFKLNNLIVFVDYNKMQLDGTLADIINMSPMDKKWEAFGFNVENVCDGHNVAEIHEAIDRCKKQDKPTAVILNTVKGKGIPAIENAGYKSHSMGLSHEEFKESLEFLK</sequence>
<dbReference type="Proteomes" id="UP000199263">
    <property type="component" value="Unassembled WGS sequence"/>
</dbReference>
<dbReference type="InterPro" id="IPR005474">
    <property type="entry name" value="Transketolase_N"/>
</dbReference>
<accession>A0A1I1N7P6</accession>